<dbReference type="Pfam" id="PF00583">
    <property type="entry name" value="Acetyltransf_1"/>
    <property type="match status" value="1"/>
</dbReference>
<gene>
    <name evidence="4" type="ORF">BBD42_17055</name>
</gene>
<sequence>MIVPARKEDVQQIMPLLHAAIGDIACTLTGVKDEQEAMNILADFYVEKGNRISYEHVLVAWEGEAITGMALGYGGDAAAKLDAPLLSRILQNPAHAGYQIMTEARPGEYYLDSVAVNPAYQGKGIARALIGALENKAKDEGWPRLSLIALDDNEKATALYSRMGYAEDGELELAGHRYLRMVKQLMQ</sequence>
<proteinExistence type="predicted"/>
<dbReference type="PANTHER" id="PTHR43877">
    <property type="entry name" value="AMINOALKYLPHOSPHONATE N-ACETYLTRANSFERASE-RELATED-RELATED"/>
    <property type="match status" value="1"/>
</dbReference>
<feature type="domain" description="N-acetyltransferase" evidence="3">
    <location>
        <begin position="1"/>
        <end position="186"/>
    </location>
</feature>
<keyword evidence="2" id="KW-0012">Acyltransferase</keyword>
<dbReference type="InterPro" id="IPR000182">
    <property type="entry name" value="GNAT_dom"/>
</dbReference>
<name>A0A1B2DJV9_9BACL</name>
<dbReference type="PROSITE" id="PS51186">
    <property type="entry name" value="GNAT"/>
    <property type="match status" value="1"/>
</dbReference>
<evidence type="ECO:0000313" key="4">
    <source>
        <dbReference type="EMBL" id="ANY67993.1"/>
    </source>
</evidence>
<dbReference type="RefSeq" id="WP_099519160.1">
    <property type="nucleotide sequence ID" value="NZ_CP016808.1"/>
</dbReference>
<evidence type="ECO:0000256" key="1">
    <source>
        <dbReference type="ARBA" id="ARBA00022679"/>
    </source>
</evidence>
<dbReference type="SUPFAM" id="SSF55729">
    <property type="entry name" value="Acyl-CoA N-acyltransferases (Nat)"/>
    <property type="match status" value="1"/>
</dbReference>
<dbReference type="EMBL" id="CP016808">
    <property type="protein sequence ID" value="ANY67993.1"/>
    <property type="molecule type" value="Genomic_DNA"/>
</dbReference>
<reference evidence="4" key="1">
    <citation type="submission" date="2016-08" db="EMBL/GenBank/DDBJ databases">
        <title>Complete Genome Seqeunce of Paenibacillus sp. BIHB 4019 from tea rhizoplane.</title>
        <authorList>
            <person name="Thakur R."/>
            <person name="Swarnkar M.K."/>
            <person name="Gulati A."/>
        </authorList>
    </citation>
    <scope>NUCLEOTIDE SEQUENCE [LARGE SCALE GENOMIC DNA]</scope>
    <source>
        <strain evidence="4">BIHB4019</strain>
    </source>
</reference>
<dbReference type="Gene3D" id="3.40.630.30">
    <property type="match status" value="1"/>
</dbReference>
<dbReference type="AlphaFoldDB" id="A0A1B2DJV9"/>
<protein>
    <submittedName>
        <fullName evidence="4">GNAT family N-acetyltransferase</fullName>
    </submittedName>
</protein>
<dbReference type="CDD" id="cd04301">
    <property type="entry name" value="NAT_SF"/>
    <property type="match status" value="1"/>
</dbReference>
<dbReference type="InterPro" id="IPR050832">
    <property type="entry name" value="Bact_Acetyltransf"/>
</dbReference>
<keyword evidence="1 4" id="KW-0808">Transferase</keyword>
<evidence type="ECO:0000259" key="3">
    <source>
        <dbReference type="PROSITE" id="PS51186"/>
    </source>
</evidence>
<accession>A0A1B2DJV9</accession>
<evidence type="ECO:0000256" key="2">
    <source>
        <dbReference type="ARBA" id="ARBA00023315"/>
    </source>
</evidence>
<dbReference type="InterPro" id="IPR016181">
    <property type="entry name" value="Acyl_CoA_acyltransferase"/>
</dbReference>
<organism evidence="4">
    <name type="scientific">Paenibacillus sp. BIHB 4019</name>
    <dbReference type="NCBI Taxonomy" id="1870819"/>
    <lineage>
        <taxon>Bacteria</taxon>
        <taxon>Bacillati</taxon>
        <taxon>Bacillota</taxon>
        <taxon>Bacilli</taxon>
        <taxon>Bacillales</taxon>
        <taxon>Paenibacillaceae</taxon>
        <taxon>Paenibacillus</taxon>
    </lineage>
</organism>
<dbReference type="GO" id="GO:0016747">
    <property type="term" value="F:acyltransferase activity, transferring groups other than amino-acyl groups"/>
    <property type="evidence" value="ECO:0007669"/>
    <property type="project" value="InterPro"/>
</dbReference>